<name>A0A914QIZ3_9BILA</name>
<dbReference type="WBParaSite" id="PDA_v2.g3554.t1">
    <property type="protein sequence ID" value="PDA_v2.g3554.t1"/>
    <property type="gene ID" value="PDA_v2.g3554"/>
</dbReference>
<evidence type="ECO:0000313" key="1">
    <source>
        <dbReference type="Proteomes" id="UP000887578"/>
    </source>
</evidence>
<accession>A0A914QIZ3</accession>
<protein>
    <submittedName>
        <fullName evidence="2">Uncharacterized protein</fullName>
    </submittedName>
</protein>
<dbReference type="AlphaFoldDB" id="A0A914QIZ3"/>
<evidence type="ECO:0000313" key="2">
    <source>
        <dbReference type="WBParaSite" id="PDA_v2.g3554.t1"/>
    </source>
</evidence>
<keyword evidence="1" id="KW-1185">Reference proteome</keyword>
<proteinExistence type="predicted"/>
<sequence length="157" mass="17623">MILKLVADTKIGGHDIVVEFFIDKNYNEETKWKYPEGERRFNYVVFALTWETVLHPSKIIMCPATYPTATMIKNDIIKCIADNVRDGSKIVAQESFFDNIGGFKEFSKQAKTFAKIEADINIKVKTTESLTRISPTNAALLELRKTLAASVTAKTAA</sequence>
<organism evidence="1 2">
    <name type="scientific">Panagrolaimus davidi</name>
    <dbReference type="NCBI Taxonomy" id="227884"/>
    <lineage>
        <taxon>Eukaryota</taxon>
        <taxon>Metazoa</taxon>
        <taxon>Ecdysozoa</taxon>
        <taxon>Nematoda</taxon>
        <taxon>Chromadorea</taxon>
        <taxon>Rhabditida</taxon>
        <taxon>Tylenchina</taxon>
        <taxon>Panagrolaimomorpha</taxon>
        <taxon>Panagrolaimoidea</taxon>
        <taxon>Panagrolaimidae</taxon>
        <taxon>Panagrolaimus</taxon>
    </lineage>
</organism>
<dbReference type="Proteomes" id="UP000887578">
    <property type="component" value="Unplaced"/>
</dbReference>
<reference evidence="2" key="1">
    <citation type="submission" date="2022-11" db="UniProtKB">
        <authorList>
            <consortium name="WormBaseParasite"/>
        </authorList>
    </citation>
    <scope>IDENTIFICATION</scope>
</reference>